<dbReference type="STRING" id="271157.SAMN05444396_11195"/>
<dbReference type="Gene3D" id="3.20.80.10">
    <property type="entry name" value="Regulatory factor, effector binding domain"/>
    <property type="match status" value="1"/>
</dbReference>
<protein>
    <submittedName>
        <fullName evidence="2">AraC family transcriptional regulator</fullName>
    </submittedName>
</protein>
<dbReference type="InterPro" id="IPR010499">
    <property type="entry name" value="AraC_E-bd"/>
</dbReference>
<dbReference type="Proteomes" id="UP000184036">
    <property type="component" value="Unassembled WGS sequence"/>
</dbReference>
<dbReference type="AlphaFoldDB" id="A0A1M5JMN4"/>
<dbReference type="Pfam" id="PF14526">
    <property type="entry name" value="Cass2"/>
    <property type="match status" value="1"/>
</dbReference>
<gene>
    <name evidence="2" type="ORF">SAMN05444396_11195</name>
</gene>
<name>A0A1M5JMN4_9FLAO</name>
<dbReference type="RefSeq" id="WP_072993614.1">
    <property type="nucleotide sequence ID" value="NZ_FQWE01000011.1"/>
</dbReference>
<organism evidence="2 3">
    <name type="scientific">Flavobacterium segetis</name>
    <dbReference type="NCBI Taxonomy" id="271157"/>
    <lineage>
        <taxon>Bacteria</taxon>
        <taxon>Pseudomonadati</taxon>
        <taxon>Bacteroidota</taxon>
        <taxon>Flavobacteriia</taxon>
        <taxon>Flavobacteriales</taxon>
        <taxon>Flavobacteriaceae</taxon>
        <taxon>Flavobacterium</taxon>
    </lineage>
</organism>
<dbReference type="SUPFAM" id="SSF55136">
    <property type="entry name" value="Probable bacterial effector-binding domain"/>
    <property type="match status" value="1"/>
</dbReference>
<dbReference type="SMART" id="SM00871">
    <property type="entry name" value="AraC_E_bind"/>
    <property type="match status" value="1"/>
</dbReference>
<evidence type="ECO:0000259" key="1">
    <source>
        <dbReference type="SMART" id="SM00871"/>
    </source>
</evidence>
<evidence type="ECO:0000313" key="2">
    <source>
        <dbReference type="EMBL" id="SHG41520.1"/>
    </source>
</evidence>
<reference evidence="3" key="1">
    <citation type="submission" date="2016-11" db="EMBL/GenBank/DDBJ databases">
        <authorList>
            <person name="Varghese N."/>
            <person name="Submissions S."/>
        </authorList>
    </citation>
    <scope>NUCLEOTIDE SEQUENCE [LARGE SCALE GENOMIC DNA]</scope>
    <source>
        <strain evidence="3">DSM 19741</strain>
    </source>
</reference>
<keyword evidence="3" id="KW-1185">Reference proteome</keyword>
<dbReference type="InterPro" id="IPR029441">
    <property type="entry name" value="Cass2"/>
</dbReference>
<dbReference type="OrthoDB" id="8560232at2"/>
<evidence type="ECO:0000313" key="3">
    <source>
        <dbReference type="Proteomes" id="UP000184036"/>
    </source>
</evidence>
<sequence>MVTIEQNIKTAGLVTQLTKSQKENFIIISKHWIVFNAELKKHNLNQHSGNWVKYGITFKVENEYFYLTAIPNNEQIFPDHFINFEISKGNYEIFVHQGAMQDLKQTLNHIYKTIIPDLNLNIEDHENTGFLHFEKYDYRFQWNNPKSVIEIYLPLKK</sequence>
<dbReference type="InterPro" id="IPR011256">
    <property type="entry name" value="Reg_factor_effector_dom_sf"/>
</dbReference>
<proteinExistence type="predicted"/>
<accession>A0A1M5JMN4</accession>
<dbReference type="EMBL" id="FQWE01000011">
    <property type="protein sequence ID" value="SHG41520.1"/>
    <property type="molecule type" value="Genomic_DNA"/>
</dbReference>
<feature type="domain" description="AraC effector-binding" evidence="1">
    <location>
        <begin position="1"/>
        <end position="156"/>
    </location>
</feature>